<feature type="domain" description="Xylose isomerase-like TIM barrel" evidence="1">
    <location>
        <begin position="49"/>
        <end position="268"/>
    </location>
</feature>
<name>A0A972K470_9BACL</name>
<dbReference type="Proteomes" id="UP000641588">
    <property type="component" value="Unassembled WGS sequence"/>
</dbReference>
<dbReference type="AlphaFoldDB" id="A0A972K470"/>
<proteinExistence type="predicted"/>
<dbReference type="Pfam" id="PF01261">
    <property type="entry name" value="AP_endonuc_2"/>
    <property type="match status" value="1"/>
</dbReference>
<dbReference type="PANTHER" id="PTHR12110:SF53">
    <property type="entry name" value="BLR5974 PROTEIN"/>
    <property type="match status" value="1"/>
</dbReference>
<dbReference type="Gene3D" id="3.20.20.150">
    <property type="entry name" value="Divalent-metal-dependent TIM barrel enzymes"/>
    <property type="match status" value="1"/>
</dbReference>
<evidence type="ECO:0000259" key="1">
    <source>
        <dbReference type="Pfam" id="PF01261"/>
    </source>
</evidence>
<evidence type="ECO:0000313" key="3">
    <source>
        <dbReference type="Proteomes" id="UP000641588"/>
    </source>
</evidence>
<dbReference type="InterPro" id="IPR050312">
    <property type="entry name" value="IolE/XylAMocC-like"/>
</dbReference>
<reference evidence="2" key="1">
    <citation type="submission" date="2019-10" db="EMBL/GenBank/DDBJ databases">
        <title>Description of Paenibacillus glebae sp. nov.</title>
        <authorList>
            <person name="Carlier A."/>
            <person name="Qi S."/>
        </authorList>
    </citation>
    <scope>NUCLEOTIDE SEQUENCE</scope>
    <source>
        <strain evidence="2">LMG 31456</strain>
    </source>
</reference>
<dbReference type="EMBL" id="WHOD01000121">
    <property type="protein sequence ID" value="NOU97750.1"/>
    <property type="molecule type" value="Genomic_DNA"/>
</dbReference>
<sequence>MSYLSISTWSLHRLLGPLRWTEWDANSLAHTTRIQEQPEALTLLELPVEAARRGYKAIEVCHFHFPSKEAAYLAQLREAFSAAGISFDTLLLDYGDLTAVDVIRREADFNLIRSWIDIAAAAGAKQIRVIAGDAQPADEEAIRRSAEALSELADYASTQGVRVITENFRALTSTAESCLKIVEQAGAQVGLITDFGNFKLPSKYEEFAMTLPYSVSVHAKAQYDENGIPDETEFVSCLDTLKAADYKGAVVLIYDGPGDMWEGLERIRAIVQPYL</sequence>
<protein>
    <submittedName>
        <fullName evidence="2">TIM barrel protein</fullName>
    </submittedName>
</protein>
<keyword evidence="3" id="KW-1185">Reference proteome</keyword>
<evidence type="ECO:0000313" key="2">
    <source>
        <dbReference type="EMBL" id="NOU97750.1"/>
    </source>
</evidence>
<dbReference type="SUPFAM" id="SSF51658">
    <property type="entry name" value="Xylose isomerase-like"/>
    <property type="match status" value="1"/>
</dbReference>
<dbReference type="RefSeq" id="WP_171655995.1">
    <property type="nucleotide sequence ID" value="NZ_WHOD01000121.1"/>
</dbReference>
<gene>
    <name evidence="2" type="ORF">GC093_31645</name>
</gene>
<dbReference type="InterPro" id="IPR036237">
    <property type="entry name" value="Xyl_isomerase-like_sf"/>
</dbReference>
<accession>A0A972K470</accession>
<organism evidence="2 3">
    <name type="scientific">Paenibacillus foliorum</name>
    <dbReference type="NCBI Taxonomy" id="2654974"/>
    <lineage>
        <taxon>Bacteria</taxon>
        <taxon>Bacillati</taxon>
        <taxon>Bacillota</taxon>
        <taxon>Bacilli</taxon>
        <taxon>Bacillales</taxon>
        <taxon>Paenibacillaceae</taxon>
        <taxon>Paenibacillus</taxon>
    </lineage>
</organism>
<dbReference type="InterPro" id="IPR013022">
    <property type="entry name" value="Xyl_isomerase-like_TIM-brl"/>
</dbReference>
<dbReference type="PANTHER" id="PTHR12110">
    <property type="entry name" value="HYDROXYPYRUVATE ISOMERASE"/>
    <property type="match status" value="1"/>
</dbReference>
<comment type="caution">
    <text evidence="2">The sequence shown here is derived from an EMBL/GenBank/DDBJ whole genome shotgun (WGS) entry which is preliminary data.</text>
</comment>